<reference evidence="1 2" key="1">
    <citation type="submission" date="2017-08" db="EMBL/GenBank/DDBJ databases">
        <title>Pleomorphomonas carboxidotrophicus sp. nov., a new mesophilic hydrogenogenic carboxidotroph.</title>
        <authorList>
            <person name="Esquivel-Elizondo S."/>
            <person name="Krajmalnik-Brown R."/>
            <person name="Maldonado J."/>
        </authorList>
    </citation>
    <scope>NUCLEOTIDE SEQUENCE [LARGE SCALE GENOMIC DNA]</scope>
    <source>
        <strain evidence="1 2">SVCO-16</strain>
    </source>
</reference>
<accession>A0A2G9WU00</accession>
<protein>
    <submittedName>
        <fullName evidence="1">Uncharacterized protein</fullName>
    </submittedName>
</protein>
<dbReference type="RefSeq" id="WP_100082151.1">
    <property type="nucleotide sequence ID" value="NZ_NQVN01000016.1"/>
</dbReference>
<dbReference type="EMBL" id="NQVN01000016">
    <property type="protein sequence ID" value="PIO97630.1"/>
    <property type="molecule type" value="Genomic_DNA"/>
</dbReference>
<sequence>MQAWVIDSNMLQSDELRQYLRSRADNLAVLPDFAWYEIYKQESLDGVRHGLSVVGDHPDQTILLRAGNHIARLDPEVAEDRSRLIWDGPPGDIRHFVSLVRSDAPLDADAQAQLDALWVWARTMKPLLIEGAVDFVESFPEMQAQLFDRDEIRIIRTGGKYTERMIVTIFNAAIQIWEILAKEYELLRVGLSEEEISRTYLFRFGLGLIMYLLWWIRGGSQTVIRIDRASNDFIDLSFAVYATYFDGLLTRDDKALWAHHNLVAAIVSFRNYFSAA</sequence>
<proteinExistence type="predicted"/>
<evidence type="ECO:0000313" key="2">
    <source>
        <dbReference type="Proteomes" id="UP000231070"/>
    </source>
</evidence>
<gene>
    <name evidence="1" type="ORF">CJ014_19395</name>
</gene>
<evidence type="ECO:0000313" key="1">
    <source>
        <dbReference type="EMBL" id="PIO97630.1"/>
    </source>
</evidence>
<dbReference type="AlphaFoldDB" id="A0A2G9WU00"/>
<dbReference type="Proteomes" id="UP000231070">
    <property type="component" value="Unassembled WGS sequence"/>
</dbReference>
<dbReference type="OrthoDB" id="7538962at2"/>
<name>A0A2G9WU00_9HYPH</name>
<keyword evidence="2" id="KW-1185">Reference proteome</keyword>
<organism evidence="1 2">
    <name type="scientific">Pleomorphomonas carboxyditropha</name>
    <dbReference type="NCBI Taxonomy" id="2023338"/>
    <lineage>
        <taxon>Bacteria</taxon>
        <taxon>Pseudomonadati</taxon>
        <taxon>Pseudomonadota</taxon>
        <taxon>Alphaproteobacteria</taxon>
        <taxon>Hyphomicrobiales</taxon>
        <taxon>Pleomorphomonadaceae</taxon>
        <taxon>Pleomorphomonas</taxon>
    </lineage>
</organism>
<comment type="caution">
    <text evidence="1">The sequence shown here is derived from an EMBL/GenBank/DDBJ whole genome shotgun (WGS) entry which is preliminary data.</text>
</comment>